<name>A0A6G4WPP7_9ACTN</name>
<dbReference type="GO" id="GO:0004497">
    <property type="term" value="F:monooxygenase activity"/>
    <property type="evidence" value="ECO:0007669"/>
    <property type="project" value="UniProtKB-KW"/>
</dbReference>
<dbReference type="PRINTS" id="PR00420">
    <property type="entry name" value="RNGMNOXGNASE"/>
</dbReference>
<dbReference type="EMBL" id="JAAKZZ010000012">
    <property type="protein sequence ID" value="NGO67239.1"/>
    <property type="molecule type" value="Genomic_DNA"/>
</dbReference>
<dbReference type="Gene3D" id="3.50.50.60">
    <property type="entry name" value="FAD/NAD(P)-binding domain"/>
    <property type="match status" value="1"/>
</dbReference>
<dbReference type="RefSeq" id="WP_165296901.1">
    <property type="nucleotide sequence ID" value="NZ_JAAKZZ010000012.1"/>
</dbReference>
<keyword evidence="2" id="KW-0503">Monooxygenase</keyword>
<protein>
    <submittedName>
        <fullName evidence="4">NAD(P)-binding protein</fullName>
    </submittedName>
</protein>
<evidence type="ECO:0000313" key="4">
    <source>
        <dbReference type="EMBL" id="NGO67239.1"/>
    </source>
</evidence>
<dbReference type="AlphaFoldDB" id="A0A6G4WPP7"/>
<dbReference type="GO" id="GO:0071949">
    <property type="term" value="F:FAD binding"/>
    <property type="evidence" value="ECO:0007669"/>
    <property type="project" value="InterPro"/>
</dbReference>
<proteinExistence type="predicted"/>
<keyword evidence="1" id="KW-0560">Oxidoreductase</keyword>
<keyword evidence="5" id="KW-1185">Reference proteome</keyword>
<dbReference type="InterPro" id="IPR002938">
    <property type="entry name" value="FAD-bd"/>
</dbReference>
<dbReference type="SUPFAM" id="SSF51905">
    <property type="entry name" value="FAD/NAD(P)-binding domain"/>
    <property type="match status" value="1"/>
</dbReference>
<evidence type="ECO:0000256" key="1">
    <source>
        <dbReference type="ARBA" id="ARBA00023002"/>
    </source>
</evidence>
<dbReference type="PANTHER" id="PTHR13789:SF309">
    <property type="entry name" value="PUTATIVE (AFU_ORTHOLOGUE AFUA_6G14510)-RELATED"/>
    <property type="match status" value="1"/>
</dbReference>
<evidence type="ECO:0000259" key="3">
    <source>
        <dbReference type="Pfam" id="PF01494"/>
    </source>
</evidence>
<dbReference type="Pfam" id="PF01494">
    <property type="entry name" value="FAD_binding_3"/>
    <property type="match status" value="1"/>
</dbReference>
<feature type="domain" description="FAD-binding" evidence="3">
    <location>
        <begin position="3"/>
        <end position="342"/>
    </location>
</feature>
<gene>
    <name evidence="4" type="ORF">G5C65_02435</name>
</gene>
<dbReference type="InterPro" id="IPR036188">
    <property type="entry name" value="FAD/NAD-bd_sf"/>
</dbReference>
<evidence type="ECO:0000256" key="2">
    <source>
        <dbReference type="ARBA" id="ARBA00023033"/>
    </source>
</evidence>
<dbReference type="Proteomes" id="UP000477722">
    <property type="component" value="Unassembled WGS sequence"/>
</dbReference>
<evidence type="ECO:0000313" key="5">
    <source>
        <dbReference type="Proteomes" id="UP000477722"/>
    </source>
</evidence>
<dbReference type="PANTHER" id="PTHR13789">
    <property type="entry name" value="MONOOXYGENASE"/>
    <property type="match status" value="1"/>
</dbReference>
<comment type="caution">
    <text evidence="4">The sequence shown here is derived from an EMBL/GenBank/DDBJ whole genome shotgun (WGS) entry which is preliminary data.</text>
</comment>
<reference evidence="4 5" key="1">
    <citation type="submission" date="2020-02" db="EMBL/GenBank/DDBJ databases">
        <title>Whole-genome analyses of novel actinobacteria.</title>
        <authorList>
            <person name="Sahin N."/>
            <person name="Tatar D."/>
        </authorList>
    </citation>
    <scope>NUCLEOTIDE SEQUENCE [LARGE SCALE GENOMIC DNA]</scope>
    <source>
        <strain evidence="4 5">SB3404</strain>
    </source>
</reference>
<accession>A0A6G4WPP7</accession>
<organism evidence="4 5">
    <name type="scientific">Streptomyces boncukensis</name>
    <dbReference type="NCBI Taxonomy" id="2711219"/>
    <lineage>
        <taxon>Bacteria</taxon>
        <taxon>Bacillati</taxon>
        <taxon>Actinomycetota</taxon>
        <taxon>Actinomycetes</taxon>
        <taxon>Kitasatosporales</taxon>
        <taxon>Streptomycetaceae</taxon>
        <taxon>Streptomyces</taxon>
    </lineage>
</organism>
<dbReference type="InterPro" id="IPR050493">
    <property type="entry name" value="FAD-dep_Monooxygenase_BioMet"/>
</dbReference>
<sequence>MSEAIVIGAGPGGITMAMALRLAGIDCTVYERDPHPDTGEGHLISLGTNGINALRAIGADVSGIPIPWLLAYSGSGHLLGELYNGPADRSATPGILVGRLEYRRQLYDAAVERGVRFVHGKTLDSYTDDGRRVTAAFDDGTRAVGDVLIGADGVHSKTRRTMFRNAPDAVYTGMLGLGGRAYTPRLKPTPLATVCLFGWEAFFSYHVEDDHSAHWMTFAPWPRPPHPGEESVLTDEEWKKWLRKLFRRDMSPIREVLDRSHGPVDVYPVFDVRGTPSWHSGRVALIGDAARTAPPRIGVGASLAMEDAVVVAKCLRDIKDPPRAFAAYEEQRQQRVRRVTRWGRLYARPPKVNSAAGMWLREVAMPPLLRLAPSISSMDWIYGYQVAWEEPALQGRGR</sequence>